<organism evidence="2 3">
    <name type="scientific">Hafnia phage vB_HpaM_Zyzzx</name>
    <dbReference type="NCBI Taxonomy" id="2836109"/>
    <lineage>
        <taxon>Viruses</taxon>
        <taxon>Duplodnaviria</taxon>
        <taxon>Heunggongvirae</taxon>
        <taxon>Uroviricota</taxon>
        <taxon>Caudoviricetes</taxon>
        <taxon>Andersonviridae</taxon>
        <taxon>Andersonviridae incertae sedis</taxon>
        <taxon>Daniellevirus</taxon>
        <taxon>Daniellevirus Zyzzx</taxon>
    </lineage>
</organism>
<keyword evidence="1" id="KW-0472">Membrane</keyword>
<dbReference type="EMBL" id="MW749004">
    <property type="protein sequence ID" value="QYA57306.1"/>
    <property type="molecule type" value="Genomic_DNA"/>
</dbReference>
<reference evidence="2 3" key="1">
    <citation type="submission" date="2021-03" db="EMBL/GenBank/DDBJ databases">
        <authorList>
            <person name="Thompson D.W."/>
            <person name="Brown H.M.F."/>
            <person name="Thompson S.D."/>
            <person name="Grose J.H."/>
        </authorList>
    </citation>
    <scope>NUCLEOTIDE SEQUENCE [LARGE SCALE GENOMIC DNA]</scope>
</reference>
<keyword evidence="3" id="KW-1185">Reference proteome</keyword>
<sequence length="262" mass="30376">MTVIKSETTKKVNDSGVEIVVVEEHSIENYKDFEILFIERGLYKSYLLDFEYNVINSLEPVSESADGEGNYHVYDTFVESVTVIGDRTLVKGYEVFTGSVTRTTVLDGNKNSYYFKTNIAAIQHFSQEDLSEVFNKIWELHRTRNLRMENLSDSYKSYKSANKRLSKSLVMFLLLMFISCIAIFMKGIDSLDMVETIMFGVIFVLGLLPVTINAKDGFKVKRELEENHKLTMECMDKRVFQEMWVKCYFETYGKNGYPKNIK</sequence>
<proteinExistence type="predicted"/>
<keyword evidence="1" id="KW-0812">Transmembrane</keyword>
<feature type="transmembrane region" description="Helical" evidence="1">
    <location>
        <begin position="197"/>
        <end position="214"/>
    </location>
</feature>
<name>A0AAE7W985_9CAUD</name>
<keyword evidence="1" id="KW-1133">Transmembrane helix</keyword>
<evidence type="ECO:0000313" key="2">
    <source>
        <dbReference type="EMBL" id="QYA57306.1"/>
    </source>
</evidence>
<protein>
    <submittedName>
        <fullName evidence="2">Uncharacterized protein</fullName>
    </submittedName>
</protein>
<feature type="transmembrane region" description="Helical" evidence="1">
    <location>
        <begin position="165"/>
        <end position="185"/>
    </location>
</feature>
<gene>
    <name evidence="2" type="ORF">ZYZZX_78</name>
</gene>
<evidence type="ECO:0000256" key="1">
    <source>
        <dbReference type="SAM" id="Phobius"/>
    </source>
</evidence>
<evidence type="ECO:0000313" key="3">
    <source>
        <dbReference type="Proteomes" id="UP000827415"/>
    </source>
</evidence>
<dbReference type="Proteomes" id="UP000827415">
    <property type="component" value="Segment"/>
</dbReference>
<accession>A0AAE7W985</accession>